<gene>
    <name evidence="8" type="primary">SKDI10G0630</name>
    <name evidence="8" type="ORF">SKDI_10G0630</name>
</gene>
<evidence type="ECO:0000256" key="6">
    <source>
        <dbReference type="PIRSR" id="PIRSR613078-2"/>
    </source>
</evidence>
<evidence type="ECO:0000256" key="2">
    <source>
        <dbReference type="ARBA" id="ARBA00013067"/>
    </source>
</evidence>
<evidence type="ECO:0000256" key="4">
    <source>
        <dbReference type="ARBA" id="ARBA00022801"/>
    </source>
</evidence>
<comment type="similarity">
    <text evidence="1">In the C-terminal section; belongs to the phosphoglycerate mutase family.</text>
</comment>
<dbReference type="PANTHER" id="PTHR10606:SF44">
    <property type="entry name" value="6-PHOSPHOFRUCTO 2-KINASE_FRUCTOSE 2,6-BISPHOSPHATASE LONG FORM"/>
    <property type="match status" value="1"/>
</dbReference>
<keyword evidence="4" id="KW-0378">Hydrolase</keyword>
<keyword evidence="9" id="KW-1185">Reference proteome</keyword>
<dbReference type="GO" id="GO:0004331">
    <property type="term" value="F:fructose-2,6-bisphosphate 2-phosphatase activity"/>
    <property type="evidence" value="ECO:0007669"/>
    <property type="project" value="UniProtKB-EC"/>
</dbReference>
<dbReference type="RefSeq" id="XP_056082970.1">
    <property type="nucleotide sequence ID" value="XM_056228897.1"/>
</dbReference>
<accession>A0AA35NJ28</accession>
<dbReference type="InterPro" id="IPR013079">
    <property type="entry name" value="6Phosfructo_kin"/>
</dbReference>
<dbReference type="InterPro" id="IPR003094">
    <property type="entry name" value="6Pfruct_kin"/>
</dbReference>
<dbReference type="InterPro" id="IPR013078">
    <property type="entry name" value="His_Pase_superF_clade-1"/>
</dbReference>
<dbReference type="CDD" id="cd07067">
    <property type="entry name" value="HP_PGM_like"/>
    <property type="match status" value="1"/>
</dbReference>
<dbReference type="AlphaFoldDB" id="A0AA35NJ28"/>
<evidence type="ECO:0000313" key="9">
    <source>
        <dbReference type="Proteomes" id="UP001162087"/>
    </source>
</evidence>
<dbReference type="PANTHER" id="PTHR10606">
    <property type="entry name" value="6-PHOSPHOFRUCTO-2-KINASE/FRUCTOSE-2,6-BISPHOSPHATASE"/>
    <property type="match status" value="1"/>
</dbReference>
<dbReference type="GO" id="GO:0006000">
    <property type="term" value="P:fructose metabolic process"/>
    <property type="evidence" value="ECO:0007669"/>
    <property type="project" value="InterPro"/>
</dbReference>
<dbReference type="FunFam" id="3.40.50.1240:FF:000005">
    <property type="entry name" value="GpmB, Fructose-2,6-bisphosphatase"/>
    <property type="match status" value="1"/>
</dbReference>
<name>A0AA35NJ28_SACK1</name>
<dbReference type="EMBL" id="OX365905">
    <property type="protein sequence ID" value="CAI4043532.1"/>
    <property type="molecule type" value="Genomic_DNA"/>
</dbReference>
<dbReference type="PIRSF" id="PIRSF000709">
    <property type="entry name" value="6PFK_2-Ptase"/>
    <property type="match status" value="1"/>
</dbReference>
<reference evidence="8" key="1">
    <citation type="submission" date="2022-10" db="EMBL/GenBank/DDBJ databases">
        <authorList>
            <person name="Byrne P K."/>
        </authorList>
    </citation>
    <scope>NUCLEOTIDE SEQUENCE</scope>
    <source>
        <strain evidence="8">IFO1802</strain>
    </source>
</reference>
<evidence type="ECO:0000313" key="8">
    <source>
        <dbReference type="EMBL" id="CAI4043532.1"/>
    </source>
</evidence>
<dbReference type="SUPFAM" id="SSF52540">
    <property type="entry name" value="P-loop containing nucleoside triphosphate hydrolases"/>
    <property type="match status" value="1"/>
</dbReference>
<feature type="domain" description="6-phosphofructo-2-kinase" evidence="7">
    <location>
        <begin position="4"/>
        <end position="224"/>
    </location>
</feature>
<dbReference type="InterPro" id="IPR001345">
    <property type="entry name" value="PG/BPGM_mutase_AS"/>
</dbReference>
<dbReference type="GO" id="GO:0005829">
    <property type="term" value="C:cytosol"/>
    <property type="evidence" value="ECO:0007669"/>
    <property type="project" value="TreeGrafter"/>
</dbReference>
<evidence type="ECO:0000259" key="7">
    <source>
        <dbReference type="Pfam" id="PF01591"/>
    </source>
</evidence>
<dbReference type="GO" id="GO:0006003">
    <property type="term" value="P:fructose 2,6-bisphosphate metabolic process"/>
    <property type="evidence" value="ECO:0007669"/>
    <property type="project" value="InterPro"/>
</dbReference>
<dbReference type="Gene3D" id="3.40.50.1240">
    <property type="entry name" value="Phosphoglycerate mutase-like"/>
    <property type="match status" value="1"/>
</dbReference>
<sequence>MGFSTISNDNDIKVCVIMVGLPARGKSFISQKIIRYLSWLSIKAKCFNVGNYRRDVGGNVPIDAEFFNFENVDGFKLRELAAQNAMKDIVDWFAKEGGTVAVFDATNSTRERRKWLKDVCEKNNIQPMFLESWSDDHELIANNAKDIGSTSPDYKGFEPEVAEADFLNRIGQYERFYEPLDAQNDRDMTFVKLINIVEEVVINKIRTYLESRIVFYVMNIRPKPKFIWLSRHGESIYNVEKKIGGDSSLSERGFQYAKKLKHLVKESAGEVNLTVWTSTLKRTQQTAKHLPYKKLQWKALDELDAGVCDGMTYEEIEKKYPEDFKARDNDKYEYRYRGGESYRDVVIRLEPVIMELERQENVLIITHQAVLRCIYAYFMNVPQEESPWMSIPLHTLIKLEPRAYGTKVTKIKANIPAVSTYKEKGTSQVGELSQNSTKLHQLLNDSPLEDKF</sequence>
<organism evidence="8 9">
    <name type="scientific">Saccharomyces kudriavzevii (strain ATCC MYA-4449 / AS 2.2408 / CBS 8840 / NBRC 1802 / NCYC 2889)</name>
    <name type="common">Yeast</name>
    <dbReference type="NCBI Taxonomy" id="226230"/>
    <lineage>
        <taxon>Eukaryota</taxon>
        <taxon>Fungi</taxon>
        <taxon>Dikarya</taxon>
        <taxon>Ascomycota</taxon>
        <taxon>Saccharomycotina</taxon>
        <taxon>Saccharomycetes</taxon>
        <taxon>Saccharomycetales</taxon>
        <taxon>Saccharomycetaceae</taxon>
        <taxon>Saccharomyces</taxon>
    </lineage>
</organism>
<feature type="binding site" evidence="6">
    <location>
        <position position="282"/>
    </location>
    <ligand>
        <name>substrate</name>
    </ligand>
</feature>
<keyword evidence="5" id="KW-0067">ATP-binding</keyword>
<evidence type="ECO:0000256" key="3">
    <source>
        <dbReference type="ARBA" id="ARBA00022741"/>
    </source>
</evidence>
<dbReference type="SMART" id="SM00855">
    <property type="entry name" value="PGAM"/>
    <property type="match status" value="1"/>
</dbReference>
<dbReference type="InterPro" id="IPR029033">
    <property type="entry name" value="His_PPase_superfam"/>
</dbReference>
<dbReference type="PROSITE" id="PS00175">
    <property type="entry name" value="PG_MUTASE"/>
    <property type="match status" value="1"/>
</dbReference>
<dbReference type="EC" id="3.1.3.46" evidence="2"/>
<dbReference type="Pfam" id="PF00300">
    <property type="entry name" value="His_Phos_1"/>
    <property type="match status" value="1"/>
</dbReference>
<dbReference type="Pfam" id="PF01591">
    <property type="entry name" value="6PF2K"/>
    <property type="match status" value="1"/>
</dbReference>
<proteinExistence type="inferred from homology"/>
<dbReference type="GO" id="GO:0003873">
    <property type="term" value="F:6-phosphofructo-2-kinase activity"/>
    <property type="evidence" value="ECO:0007669"/>
    <property type="project" value="InterPro"/>
</dbReference>
<dbReference type="Gene3D" id="3.40.50.300">
    <property type="entry name" value="P-loop containing nucleotide triphosphate hydrolases"/>
    <property type="match status" value="1"/>
</dbReference>
<dbReference type="Proteomes" id="UP001162087">
    <property type="component" value="Chromosome 10"/>
</dbReference>
<dbReference type="FunFam" id="3.40.50.300:FF:000644">
    <property type="entry name" value="GpmB, Fructose-2,6-bisphosphatase"/>
    <property type="match status" value="1"/>
</dbReference>
<evidence type="ECO:0000256" key="1">
    <source>
        <dbReference type="ARBA" id="ARBA00008408"/>
    </source>
</evidence>
<protein>
    <recommendedName>
        <fullName evidence="2">fructose-2,6-bisphosphate 2-phosphatase</fullName>
        <ecNumber evidence="2">3.1.3.46</ecNumber>
    </recommendedName>
</protein>
<dbReference type="PRINTS" id="PR00991">
    <property type="entry name" value="6PFRUCTKNASE"/>
</dbReference>
<feature type="binding site" evidence="6">
    <location>
        <begin position="231"/>
        <end position="238"/>
    </location>
    <ligand>
        <name>substrate</name>
    </ligand>
</feature>
<dbReference type="SUPFAM" id="SSF53254">
    <property type="entry name" value="Phosphoglycerate mutase-like"/>
    <property type="match status" value="1"/>
</dbReference>
<dbReference type="GeneID" id="80924902"/>
<dbReference type="GO" id="GO:0005524">
    <property type="term" value="F:ATP binding"/>
    <property type="evidence" value="ECO:0007669"/>
    <property type="project" value="UniProtKB-KW"/>
</dbReference>
<dbReference type="InterPro" id="IPR027417">
    <property type="entry name" value="P-loop_NTPase"/>
</dbReference>
<evidence type="ECO:0000256" key="5">
    <source>
        <dbReference type="ARBA" id="ARBA00022840"/>
    </source>
</evidence>
<keyword evidence="3" id="KW-0547">Nucleotide-binding</keyword>